<dbReference type="Pfam" id="PF13350">
    <property type="entry name" value="Y_phosphatase3"/>
    <property type="match status" value="1"/>
</dbReference>
<reference evidence="2 3" key="1">
    <citation type="submission" date="2016-10" db="EMBL/GenBank/DDBJ databases">
        <authorList>
            <person name="de Groot N.N."/>
        </authorList>
    </citation>
    <scope>NUCLEOTIDE SEQUENCE [LARGE SCALE GENOMIC DNA]</scope>
    <source>
        <strain evidence="2 3">CGMCC 1.11156</strain>
    </source>
</reference>
<evidence type="ECO:0000313" key="3">
    <source>
        <dbReference type="Proteomes" id="UP000198649"/>
    </source>
</evidence>
<gene>
    <name evidence="2" type="ORF">SAMN05216561_103306</name>
</gene>
<dbReference type="PANTHER" id="PTHR31126:SF1">
    <property type="entry name" value="TYROSINE SPECIFIC PROTEIN PHOSPHATASES DOMAIN-CONTAINING PROTEIN"/>
    <property type="match status" value="1"/>
</dbReference>
<dbReference type="InterPro" id="IPR029021">
    <property type="entry name" value="Prot-tyrosine_phosphatase-like"/>
</dbReference>
<comment type="similarity">
    <text evidence="1">Belongs to the protein-tyrosine phosphatase family.</text>
</comment>
<dbReference type="Proteomes" id="UP000198649">
    <property type="component" value="Unassembled WGS sequence"/>
</dbReference>
<dbReference type="RefSeq" id="WP_170259094.1">
    <property type="nucleotide sequence ID" value="NZ_BKAF01000007.1"/>
</dbReference>
<sequence length="261" mass="28130">MTSDDADLGEELVRLASADNFRDLAGPGYPTADGRRVRRGVLFRSNELTLTHEDAQALAALGVETIFDLRDAHEIEAHPDAPVPGATWRHVEVKGIPMEAVASLQTHEQGLAVMGEVYRGFVEKEGGRAAFGELLHSIAQGRAAQVFHCTAGKDRTGWASVLLLHVAGVAPETILEDYLATNTISSATRVKYLGMVREHLGDDKVEVYETVMVADARYLQQAYDAVVSSYGSMEGYLADGLGLGADTLAALRARLLDHGVE</sequence>
<dbReference type="InterPro" id="IPR016130">
    <property type="entry name" value="Tyr_Pase_AS"/>
</dbReference>
<dbReference type="Gene3D" id="3.90.190.10">
    <property type="entry name" value="Protein tyrosine phosphatase superfamily"/>
    <property type="match status" value="1"/>
</dbReference>
<name>A0A1I3ECR5_9ACTN</name>
<keyword evidence="3" id="KW-1185">Reference proteome</keyword>
<dbReference type="STRING" id="1005945.SAMN05216561_103306"/>
<dbReference type="PANTHER" id="PTHR31126">
    <property type="entry name" value="TYROSINE-PROTEIN PHOSPHATASE"/>
    <property type="match status" value="1"/>
</dbReference>
<organism evidence="2 3">
    <name type="scientific">Nocardioides psychrotolerans</name>
    <dbReference type="NCBI Taxonomy" id="1005945"/>
    <lineage>
        <taxon>Bacteria</taxon>
        <taxon>Bacillati</taxon>
        <taxon>Actinomycetota</taxon>
        <taxon>Actinomycetes</taxon>
        <taxon>Propionibacteriales</taxon>
        <taxon>Nocardioidaceae</taxon>
        <taxon>Nocardioides</taxon>
    </lineage>
</organism>
<dbReference type="EMBL" id="FOQG01000003">
    <property type="protein sequence ID" value="SFH96764.1"/>
    <property type="molecule type" value="Genomic_DNA"/>
</dbReference>
<dbReference type="AlphaFoldDB" id="A0A1I3ECR5"/>
<protein>
    <submittedName>
        <fullName evidence="2">Protein-tyrosine phosphatase</fullName>
    </submittedName>
</protein>
<dbReference type="InterPro" id="IPR026893">
    <property type="entry name" value="Tyr/Ser_Pase_IphP-type"/>
</dbReference>
<proteinExistence type="inferred from homology"/>
<accession>A0A1I3ECR5</accession>
<evidence type="ECO:0000313" key="2">
    <source>
        <dbReference type="EMBL" id="SFH96764.1"/>
    </source>
</evidence>
<dbReference type="PROSITE" id="PS00383">
    <property type="entry name" value="TYR_PHOSPHATASE_1"/>
    <property type="match status" value="1"/>
</dbReference>
<dbReference type="GO" id="GO:0004721">
    <property type="term" value="F:phosphoprotein phosphatase activity"/>
    <property type="evidence" value="ECO:0007669"/>
    <property type="project" value="InterPro"/>
</dbReference>
<dbReference type="SUPFAM" id="SSF52799">
    <property type="entry name" value="(Phosphotyrosine protein) phosphatases II"/>
    <property type="match status" value="1"/>
</dbReference>
<evidence type="ECO:0000256" key="1">
    <source>
        <dbReference type="ARBA" id="ARBA00009580"/>
    </source>
</evidence>